<accession>A0A1C5ACX0</accession>
<sequence length="122" mass="13230">MKRRLFGFTSGTDGARVTCSHCGWSSRGCGDAQKVFDRSIEHECAGVESHRDMLARHIAAAANPCERCTDTAATGTCCSSHGKKLCHLCYRQTHWVELCVGGCPECASEGLPINLRDLAVTR</sequence>
<protein>
    <submittedName>
        <fullName evidence="1">Uncharacterized protein</fullName>
    </submittedName>
</protein>
<evidence type="ECO:0000313" key="1">
    <source>
        <dbReference type="EMBL" id="SCF42926.1"/>
    </source>
</evidence>
<dbReference type="AlphaFoldDB" id="A0A1C5ACX0"/>
<dbReference type="RefSeq" id="WP_074476938.1">
    <property type="nucleotide sequence ID" value="NZ_FMCT01000012.1"/>
</dbReference>
<organism evidence="1 2">
    <name type="scientific">Micromonospora carbonacea</name>
    <dbReference type="NCBI Taxonomy" id="47853"/>
    <lineage>
        <taxon>Bacteria</taxon>
        <taxon>Bacillati</taxon>
        <taxon>Actinomycetota</taxon>
        <taxon>Actinomycetes</taxon>
        <taxon>Micromonosporales</taxon>
        <taxon>Micromonosporaceae</taxon>
        <taxon>Micromonospora</taxon>
    </lineage>
</organism>
<dbReference type="Proteomes" id="UP000183585">
    <property type="component" value="Unassembled WGS sequence"/>
</dbReference>
<name>A0A1C5ACX0_9ACTN</name>
<proteinExistence type="predicted"/>
<reference evidence="2" key="1">
    <citation type="submission" date="2016-06" db="EMBL/GenBank/DDBJ databases">
        <authorList>
            <person name="Varghese N."/>
            <person name="Submissions Spin"/>
        </authorList>
    </citation>
    <scope>NUCLEOTIDE SEQUENCE [LARGE SCALE GENOMIC DNA]</scope>
    <source>
        <strain evidence="2">DSM 43168</strain>
    </source>
</reference>
<evidence type="ECO:0000313" key="2">
    <source>
        <dbReference type="Proteomes" id="UP000183585"/>
    </source>
</evidence>
<dbReference type="EMBL" id="FMCT01000012">
    <property type="protein sequence ID" value="SCF42926.1"/>
    <property type="molecule type" value="Genomic_DNA"/>
</dbReference>
<keyword evidence="2" id="KW-1185">Reference proteome</keyword>
<gene>
    <name evidence="1" type="ORF">GA0070563_112157</name>
</gene>